<dbReference type="AlphaFoldDB" id="A0A7C8IVD5"/>
<sequence>MNLYAAAPPNQRSARLHSIFPDTILGETYDAENEIKTDMIKMLELGEDEQTSKGIMRYMLEYEKGGSRKYFEI</sequence>
<organism evidence="1 2">
    <name type="scientific">Xylaria multiplex</name>
    <dbReference type="NCBI Taxonomy" id="323545"/>
    <lineage>
        <taxon>Eukaryota</taxon>
        <taxon>Fungi</taxon>
        <taxon>Dikarya</taxon>
        <taxon>Ascomycota</taxon>
        <taxon>Pezizomycotina</taxon>
        <taxon>Sordariomycetes</taxon>
        <taxon>Xylariomycetidae</taxon>
        <taxon>Xylariales</taxon>
        <taxon>Xylariaceae</taxon>
        <taxon>Xylaria</taxon>
    </lineage>
</organism>
<proteinExistence type="predicted"/>
<keyword evidence="2" id="KW-1185">Reference proteome</keyword>
<comment type="caution">
    <text evidence="1">The sequence shown here is derived from an EMBL/GenBank/DDBJ whole genome shotgun (WGS) entry which is preliminary data.</text>
</comment>
<dbReference type="EMBL" id="WUBL01000028">
    <property type="protein sequence ID" value="KAF2970045.1"/>
    <property type="molecule type" value="Genomic_DNA"/>
</dbReference>
<reference evidence="1 2" key="1">
    <citation type="submission" date="2019-12" db="EMBL/GenBank/DDBJ databases">
        <title>Draft genome sequence of the ascomycete Xylaria multiplex DSM 110363.</title>
        <authorList>
            <person name="Buettner E."/>
            <person name="Kellner H."/>
        </authorList>
    </citation>
    <scope>NUCLEOTIDE SEQUENCE [LARGE SCALE GENOMIC DNA]</scope>
    <source>
        <strain evidence="1 2">DSM 110363</strain>
    </source>
</reference>
<dbReference type="InParanoid" id="A0A7C8IVD5"/>
<gene>
    <name evidence="1" type="ORF">GQX73_g3552</name>
</gene>
<evidence type="ECO:0000313" key="2">
    <source>
        <dbReference type="Proteomes" id="UP000481858"/>
    </source>
</evidence>
<protein>
    <submittedName>
        <fullName evidence="1">Uncharacterized protein</fullName>
    </submittedName>
</protein>
<evidence type="ECO:0000313" key="1">
    <source>
        <dbReference type="EMBL" id="KAF2970045.1"/>
    </source>
</evidence>
<dbReference type="Proteomes" id="UP000481858">
    <property type="component" value="Unassembled WGS sequence"/>
</dbReference>
<accession>A0A7C8IVD5</accession>
<name>A0A7C8IVD5_9PEZI</name>